<dbReference type="GeneID" id="87953477"/>
<dbReference type="Pfam" id="PF04082">
    <property type="entry name" value="Fungal_trans"/>
    <property type="match status" value="1"/>
</dbReference>
<dbReference type="InterPro" id="IPR001138">
    <property type="entry name" value="Zn2Cys6_DnaBD"/>
</dbReference>
<dbReference type="CDD" id="cd00067">
    <property type="entry name" value="GAL4"/>
    <property type="match status" value="1"/>
</dbReference>
<keyword evidence="2" id="KW-0479">Metal-binding</keyword>
<dbReference type="InterPro" id="IPR007219">
    <property type="entry name" value="XnlR_reg_dom"/>
</dbReference>
<evidence type="ECO:0000256" key="2">
    <source>
        <dbReference type="ARBA" id="ARBA00022723"/>
    </source>
</evidence>
<dbReference type="SMART" id="SM00066">
    <property type="entry name" value="GAL4"/>
    <property type="match status" value="1"/>
</dbReference>
<evidence type="ECO:0000259" key="4">
    <source>
        <dbReference type="PROSITE" id="PS50048"/>
    </source>
</evidence>
<dbReference type="EMBL" id="CP141881">
    <property type="protein sequence ID" value="WRT64414.1"/>
    <property type="molecule type" value="Genomic_DNA"/>
</dbReference>
<keyword evidence="6" id="KW-1185">Reference proteome</keyword>
<gene>
    <name evidence="5" type="ORF">IL334_001346</name>
</gene>
<dbReference type="PROSITE" id="PS50048">
    <property type="entry name" value="ZN2_CY6_FUNGAL_2"/>
    <property type="match status" value="1"/>
</dbReference>
<dbReference type="SUPFAM" id="SSF57701">
    <property type="entry name" value="Zn2/Cys6 DNA-binding domain"/>
    <property type="match status" value="1"/>
</dbReference>
<dbReference type="Pfam" id="PF00172">
    <property type="entry name" value="Zn_clus"/>
    <property type="match status" value="1"/>
</dbReference>
<evidence type="ECO:0000256" key="3">
    <source>
        <dbReference type="ARBA" id="ARBA00023242"/>
    </source>
</evidence>
<organism evidence="5 6">
    <name type="scientific">Kwoniella shivajii</name>
    <dbReference type="NCBI Taxonomy" id="564305"/>
    <lineage>
        <taxon>Eukaryota</taxon>
        <taxon>Fungi</taxon>
        <taxon>Dikarya</taxon>
        <taxon>Basidiomycota</taxon>
        <taxon>Agaricomycotina</taxon>
        <taxon>Tremellomycetes</taxon>
        <taxon>Tremellales</taxon>
        <taxon>Cryptococcaceae</taxon>
        <taxon>Kwoniella</taxon>
    </lineage>
</organism>
<sequence length="705" mass="79434">MLRKSSSAEHDDSERGKVKRSRAVLVCHRCKSLKTRCDLGKPCSSCVKAKVEERCSYDPWRGHAQKQFVKNETPDPLINSDGPGPTTYDNRIVYLEDRLSRLESLLASGSSHFANLLKSPQRKEENEWHFLLSQLPPRCVAEKLLEQYFLLDTLMRHTHQPSYIRRFNLIYPKDGSPVAPIEKHMASYLASLCMALTIGTVMDLENSTDRNEWSSHSLAEKLKTLHHRFLGISESQVLAGPGDHYSEMVYYHLHSLSLRPHEALFNSSSSPPQTWFVMGEIIHTALFFGLHQDPSELSPELSPFWSEMRRRLWWLCHAGERIIIRKLRLPSIIPLSNVRQPVSIPDIDLREDITQVELDAVSSKNAMATPLNQIPSSVTPPQVENTPQQTEVVPEWTYIEAKINSNQLMTELLSILPSPFQPVQPSDIETMNRLVDQFDSTIPPHLRFKALSSATSRNCRLTAPGQPPWLLAQACVFNIGIVANILTAYQPYLSLPLDILEHPRVIDMALDRSLLAAHRLMVTAETFVWHITFRWPEGKSLFSWNLGSKIFSAGVTVALAAIRHGPSHSECREWMDDLTSAVGLLKVLSDHTSNQGRDKCSKAGSADLRALEILRQLSDRVRAAIIPNMTTGSTIQTKTDKSMAKDNKIFDPYTAHEMSTITPTYQSTDSTPKMTSHFGDADTFTLEDLEALLLQVYGRSEGNVG</sequence>
<dbReference type="RefSeq" id="XP_062789154.1">
    <property type="nucleotide sequence ID" value="XM_062933103.1"/>
</dbReference>
<protein>
    <recommendedName>
        <fullName evidence="4">Zn(2)-C6 fungal-type domain-containing protein</fullName>
    </recommendedName>
</protein>
<dbReference type="Gene3D" id="4.10.240.10">
    <property type="entry name" value="Zn(2)-C6 fungal-type DNA-binding domain"/>
    <property type="match status" value="1"/>
</dbReference>
<keyword evidence="3" id="KW-0539">Nucleus</keyword>
<evidence type="ECO:0000313" key="5">
    <source>
        <dbReference type="EMBL" id="WRT64414.1"/>
    </source>
</evidence>
<dbReference type="InterPro" id="IPR036864">
    <property type="entry name" value="Zn2-C6_fun-type_DNA-bd_sf"/>
</dbReference>
<dbReference type="PROSITE" id="PS00463">
    <property type="entry name" value="ZN2_CY6_FUNGAL_1"/>
    <property type="match status" value="1"/>
</dbReference>
<dbReference type="PANTHER" id="PTHR31001">
    <property type="entry name" value="UNCHARACTERIZED TRANSCRIPTIONAL REGULATORY PROTEIN"/>
    <property type="match status" value="1"/>
</dbReference>
<dbReference type="PANTHER" id="PTHR31001:SF89">
    <property type="entry name" value="ZN(2)-C6 FUNGAL-TYPE DOMAIN-CONTAINING PROTEIN"/>
    <property type="match status" value="1"/>
</dbReference>
<dbReference type="Proteomes" id="UP001329825">
    <property type="component" value="Chromosome 1"/>
</dbReference>
<feature type="domain" description="Zn(2)-C6 fungal-type" evidence="4">
    <location>
        <begin position="26"/>
        <end position="57"/>
    </location>
</feature>
<evidence type="ECO:0000256" key="1">
    <source>
        <dbReference type="ARBA" id="ARBA00004123"/>
    </source>
</evidence>
<reference evidence="5 6" key="1">
    <citation type="submission" date="2024-01" db="EMBL/GenBank/DDBJ databases">
        <title>Comparative genomics of Cryptococcus and Kwoniella reveals pathogenesis evolution and contrasting modes of karyotype evolution via chromosome fusion or intercentromeric recombination.</title>
        <authorList>
            <person name="Coelho M.A."/>
            <person name="David-Palma M."/>
            <person name="Shea T."/>
            <person name="Bowers K."/>
            <person name="McGinley-Smith S."/>
            <person name="Mohammad A.W."/>
            <person name="Gnirke A."/>
            <person name="Yurkov A.M."/>
            <person name="Nowrousian M."/>
            <person name="Sun S."/>
            <person name="Cuomo C.A."/>
            <person name="Heitman J."/>
        </authorList>
    </citation>
    <scope>NUCLEOTIDE SEQUENCE [LARGE SCALE GENOMIC DNA]</scope>
    <source>
        <strain evidence="5">CBS 11374</strain>
    </source>
</reference>
<dbReference type="CDD" id="cd12148">
    <property type="entry name" value="fungal_TF_MHR"/>
    <property type="match status" value="1"/>
</dbReference>
<dbReference type="InterPro" id="IPR050613">
    <property type="entry name" value="Sec_Metabolite_Reg"/>
</dbReference>
<accession>A0ABZ1CTA0</accession>
<name>A0ABZ1CTA0_9TREE</name>
<proteinExistence type="predicted"/>
<comment type="subcellular location">
    <subcellularLocation>
        <location evidence="1">Nucleus</location>
    </subcellularLocation>
</comment>
<evidence type="ECO:0000313" key="6">
    <source>
        <dbReference type="Proteomes" id="UP001329825"/>
    </source>
</evidence>